<keyword evidence="2 9" id="KW-0963">Cytoplasm</keyword>
<comment type="function">
    <text evidence="9">Site-specific tyrosine recombinase, which acts by catalyzing the cutting and rejoining of the recombining DNA molecules. The XerC-XerD complex is essential to convert dimers of the bacterial chromosome into monomers to permit their segregation at cell division. It also contributes to the segregational stability of plasmids.</text>
</comment>
<evidence type="ECO:0000313" key="13">
    <source>
        <dbReference type="Proteomes" id="UP000234198"/>
    </source>
</evidence>
<protein>
    <recommendedName>
        <fullName evidence="9">Tyrosine recombinase XerC</fullName>
    </recommendedName>
</protein>
<name>A0A2I1I2U1_9ACTO</name>
<dbReference type="GO" id="GO:0003677">
    <property type="term" value="F:DNA binding"/>
    <property type="evidence" value="ECO:0007669"/>
    <property type="project" value="UniProtKB-UniRule"/>
</dbReference>
<dbReference type="InterPro" id="IPR044068">
    <property type="entry name" value="CB"/>
</dbReference>
<comment type="similarity">
    <text evidence="9">Belongs to the 'phage' integrase family. XerC subfamily.</text>
</comment>
<comment type="subcellular location">
    <subcellularLocation>
        <location evidence="1 9">Cytoplasm</location>
    </subcellularLocation>
</comment>
<evidence type="ECO:0000256" key="3">
    <source>
        <dbReference type="ARBA" id="ARBA00022618"/>
    </source>
</evidence>
<dbReference type="RefSeq" id="WP_101600325.1">
    <property type="nucleotide sequence ID" value="NZ_PKKM01000001.1"/>
</dbReference>
<feature type="domain" description="Core-binding (CB)" evidence="11">
    <location>
        <begin position="2"/>
        <end position="93"/>
    </location>
</feature>
<keyword evidence="6 9" id="KW-0238">DNA-binding</keyword>
<feature type="active site" evidence="9">
    <location>
        <position position="256"/>
    </location>
</feature>
<feature type="active site" evidence="9">
    <location>
        <position position="155"/>
    </location>
</feature>
<evidence type="ECO:0000259" key="11">
    <source>
        <dbReference type="PROSITE" id="PS51900"/>
    </source>
</evidence>
<keyword evidence="5 9" id="KW-0229">DNA integration</keyword>
<accession>A0A2I1I2U1</accession>
<dbReference type="Proteomes" id="UP000234198">
    <property type="component" value="Unassembled WGS sequence"/>
</dbReference>
<dbReference type="PROSITE" id="PS51898">
    <property type="entry name" value="TYR_RECOMBINASE"/>
    <property type="match status" value="1"/>
</dbReference>
<proteinExistence type="inferred from homology"/>
<dbReference type="GO" id="GO:0009037">
    <property type="term" value="F:tyrosine-based site-specific recombinase activity"/>
    <property type="evidence" value="ECO:0007669"/>
    <property type="project" value="UniProtKB-UniRule"/>
</dbReference>
<reference evidence="12 13" key="1">
    <citation type="submission" date="2017-12" db="EMBL/GenBank/DDBJ databases">
        <title>Phylogenetic diversity of female urinary microbiome.</title>
        <authorList>
            <person name="Thomas-White K."/>
            <person name="Wolfe A.J."/>
        </authorList>
    </citation>
    <scope>NUCLEOTIDE SEQUENCE [LARGE SCALE GENOMIC DNA]</scope>
    <source>
        <strain evidence="12 13">UMB0018</strain>
    </source>
</reference>
<dbReference type="InterPro" id="IPR011010">
    <property type="entry name" value="DNA_brk_join_enz"/>
</dbReference>
<feature type="domain" description="Tyr recombinase" evidence="10">
    <location>
        <begin position="114"/>
        <end position="301"/>
    </location>
</feature>
<feature type="active site" description="O-(3'-phospho-DNA)-tyrosine intermediate" evidence="9">
    <location>
        <position position="288"/>
    </location>
</feature>
<dbReference type="GO" id="GO:0007059">
    <property type="term" value="P:chromosome segregation"/>
    <property type="evidence" value="ECO:0007669"/>
    <property type="project" value="UniProtKB-UniRule"/>
</dbReference>
<dbReference type="InterPro" id="IPR050090">
    <property type="entry name" value="Tyrosine_recombinase_XerCD"/>
</dbReference>
<dbReference type="EMBL" id="PKKM01000001">
    <property type="protein sequence ID" value="PKY65429.1"/>
    <property type="molecule type" value="Genomic_DNA"/>
</dbReference>
<dbReference type="Gene3D" id="1.10.443.10">
    <property type="entry name" value="Intergrase catalytic core"/>
    <property type="match status" value="1"/>
</dbReference>
<dbReference type="PANTHER" id="PTHR30349:SF81">
    <property type="entry name" value="TYROSINE RECOMBINASE XERC"/>
    <property type="match status" value="1"/>
</dbReference>
<sequence>MTSLEAVVDEWVDYLRVEKGASAHTVSNYRRDAARYAFDMKARGKVTVADVSTRDIEDYMMRLASGEVTGKPAAASSVARASAAIRGLHKYALTEGAVGTDVAAALHAPRQGRHLPKALSVDEIGRLLDAAHADDSPIGLRDAALLELLYATGARVSEAVSLSADDLDLDGDVPVVRLFGKGRKERIVPVGSFAVDALHAYRVRARPVLAARGRGSTVFFLNSRGGAMSRQSAWTAIRRAAEAAQLGDRVSPHTLRHSFATHLLEGGASVREVQELLGHASVATTQIYTQVTAQALREVFTLSHPRARGTDASARS</sequence>
<dbReference type="PANTHER" id="PTHR30349">
    <property type="entry name" value="PHAGE INTEGRASE-RELATED"/>
    <property type="match status" value="1"/>
</dbReference>
<dbReference type="GO" id="GO:0006313">
    <property type="term" value="P:DNA transposition"/>
    <property type="evidence" value="ECO:0007669"/>
    <property type="project" value="UniProtKB-UniRule"/>
</dbReference>
<comment type="caution">
    <text evidence="12">The sequence shown here is derived from an EMBL/GenBank/DDBJ whole genome shotgun (WGS) entry which is preliminary data.</text>
</comment>
<keyword evidence="8 9" id="KW-0131">Cell cycle</keyword>
<evidence type="ECO:0000256" key="2">
    <source>
        <dbReference type="ARBA" id="ARBA00022490"/>
    </source>
</evidence>
<keyword evidence="7 9" id="KW-0233">DNA recombination</keyword>
<dbReference type="HAMAP" id="MF_01808">
    <property type="entry name" value="Recomb_XerC_XerD"/>
    <property type="match status" value="1"/>
</dbReference>
<dbReference type="GO" id="GO:0005737">
    <property type="term" value="C:cytoplasm"/>
    <property type="evidence" value="ECO:0007669"/>
    <property type="project" value="UniProtKB-SubCell"/>
</dbReference>
<evidence type="ECO:0000256" key="8">
    <source>
        <dbReference type="ARBA" id="ARBA00023306"/>
    </source>
</evidence>
<feature type="active site" evidence="9">
    <location>
        <position position="181"/>
    </location>
</feature>
<organism evidence="12 13">
    <name type="scientific">Schaalia odontolytica</name>
    <dbReference type="NCBI Taxonomy" id="1660"/>
    <lineage>
        <taxon>Bacteria</taxon>
        <taxon>Bacillati</taxon>
        <taxon>Actinomycetota</taxon>
        <taxon>Actinomycetes</taxon>
        <taxon>Actinomycetales</taxon>
        <taxon>Actinomycetaceae</taxon>
        <taxon>Schaalia</taxon>
    </lineage>
</organism>
<dbReference type="InterPro" id="IPR002104">
    <property type="entry name" value="Integrase_catalytic"/>
</dbReference>
<dbReference type="CDD" id="cd00798">
    <property type="entry name" value="INT_XerDC_C"/>
    <property type="match status" value="1"/>
</dbReference>
<feature type="active site" evidence="9">
    <location>
        <position position="279"/>
    </location>
</feature>
<feature type="active site" evidence="9">
    <location>
        <position position="253"/>
    </location>
</feature>
<dbReference type="InterPro" id="IPR010998">
    <property type="entry name" value="Integrase_recombinase_N"/>
</dbReference>
<comment type="subunit">
    <text evidence="9">Forms a cyclic heterotetrameric complex composed of two molecules of XerC and two molecules of XerD.</text>
</comment>
<keyword evidence="4 9" id="KW-0159">Chromosome partition</keyword>
<evidence type="ECO:0000256" key="5">
    <source>
        <dbReference type="ARBA" id="ARBA00022908"/>
    </source>
</evidence>
<dbReference type="PROSITE" id="PS51900">
    <property type="entry name" value="CB"/>
    <property type="match status" value="1"/>
</dbReference>
<dbReference type="Pfam" id="PF00589">
    <property type="entry name" value="Phage_integrase"/>
    <property type="match status" value="1"/>
</dbReference>
<evidence type="ECO:0000256" key="9">
    <source>
        <dbReference type="HAMAP-Rule" id="MF_01808"/>
    </source>
</evidence>
<evidence type="ECO:0000256" key="7">
    <source>
        <dbReference type="ARBA" id="ARBA00023172"/>
    </source>
</evidence>
<dbReference type="NCBIfam" id="NF001399">
    <property type="entry name" value="PRK00283.1"/>
    <property type="match status" value="1"/>
</dbReference>
<dbReference type="InterPro" id="IPR004107">
    <property type="entry name" value="Integrase_SAM-like_N"/>
</dbReference>
<dbReference type="GO" id="GO:0051301">
    <property type="term" value="P:cell division"/>
    <property type="evidence" value="ECO:0007669"/>
    <property type="project" value="UniProtKB-KW"/>
</dbReference>
<evidence type="ECO:0000313" key="12">
    <source>
        <dbReference type="EMBL" id="PKY65429.1"/>
    </source>
</evidence>
<dbReference type="InterPro" id="IPR023009">
    <property type="entry name" value="Tyrosine_recombinase_XerC/XerD"/>
</dbReference>
<evidence type="ECO:0000259" key="10">
    <source>
        <dbReference type="PROSITE" id="PS51898"/>
    </source>
</evidence>
<keyword evidence="3 9" id="KW-0132">Cell division</keyword>
<gene>
    <name evidence="9" type="primary">xerC</name>
    <name evidence="12" type="ORF">CYJ22_00635</name>
</gene>
<dbReference type="Pfam" id="PF02899">
    <property type="entry name" value="Phage_int_SAM_1"/>
    <property type="match status" value="1"/>
</dbReference>
<evidence type="ECO:0000256" key="6">
    <source>
        <dbReference type="ARBA" id="ARBA00023125"/>
    </source>
</evidence>
<evidence type="ECO:0000256" key="1">
    <source>
        <dbReference type="ARBA" id="ARBA00004496"/>
    </source>
</evidence>
<dbReference type="SUPFAM" id="SSF56349">
    <property type="entry name" value="DNA breaking-rejoining enzymes"/>
    <property type="match status" value="1"/>
</dbReference>
<dbReference type="Gene3D" id="1.10.150.130">
    <property type="match status" value="1"/>
</dbReference>
<dbReference type="AlphaFoldDB" id="A0A2I1I2U1"/>
<evidence type="ECO:0000256" key="4">
    <source>
        <dbReference type="ARBA" id="ARBA00022829"/>
    </source>
</evidence>
<dbReference type="InterPro" id="IPR013762">
    <property type="entry name" value="Integrase-like_cat_sf"/>
</dbReference>